<protein>
    <submittedName>
        <fullName evidence="2">Uncharacterized protein</fullName>
    </submittedName>
</protein>
<name>A0A8J9VNC0_9NEOP</name>
<evidence type="ECO:0000313" key="3">
    <source>
        <dbReference type="Proteomes" id="UP000838878"/>
    </source>
</evidence>
<dbReference type="Proteomes" id="UP000838878">
    <property type="component" value="Chromosome 6"/>
</dbReference>
<gene>
    <name evidence="2" type="ORF">BINO364_LOCUS11822</name>
</gene>
<evidence type="ECO:0000256" key="1">
    <source>
        <dbReference type="SAM" id="MobiDB-lite"/>
    </source>
</evidence>
<evidence type="ECO:0000313" key="2">
    <source>
        <dbReference type="EMBL" id="CAH0726358.1"/>
    </source>
</evidence>
<feature type="region of interest" description="Disordered" evidence="1">
    <location>
        <begin position="1"/>
        <end position="24"/>
    </location>
</feature>
<organism evidence="2 3">
    <name type="scientific">Brenthis ino</name>
    <name type="common">lesser marbled fritillary</name>
    <dbReference type="NCBI Taxonomy" id="405034"/>
    <lineage>
        <taxon>Eukaryota</taxon>
        <taxon>Metazoa</taxon>
        <taxon>Ecdysozoa</taxon>
        <taxon>Arthropoda</taxon>
        <taxon>Hexapoda</taxon>
        <taxon>Insecta</taxon>
        <taxon>Pterygota</taxon>
        <taxon>Neoptera</taxon>
        <taxon>Endopterygota</taxon>
        <taxon>Lepidoptera</taxon>
        <taxon>Glossata</taxon>
        <taxon>Ditrysia</taxon>
        <taxon>Papilionoidea</taxon>
        <taxon>Nymphalidae</taxon>
        <taxon>Heliconiinae</taxon>
        <taxon>Argynnini</taxon>
        <taxon>Brenthis</taxon>
    </lineage>
</organism>
<feature type="non-terminal residue" evidence="2">
    <location>
        <position position="98"/>
    </location>
</feature>
<dbReference type="AlphaFoldDB" id="A0A8J9VNC0"/>
<sequence>MISSLPNNHADQRRDRQPRRYLHDPRDPSLLLVASLFRGLLELVQFSGTSCPVSVCQDAEPRDYEPDRHLSHPGASFSESLATLLRNVLRCGQQQANQ</sequence>
<reference evidence="2" key="1">
    <citation type="submission" date="2021-12" db="EMBL/GenBank/DDBJ databases">
        <authorList>
            <person name="Martin H S."/>
        </authorList>
    </citation>
    <scope>NUCLEOTIDE SEQUENCE</scope>
</reference>
<keyword evidence="3" id="KW-1185">Reference proteome</keyword>
<accession>A0A8J9VNC0</accession>
<dbReference type="OrthoDB" id="7459693at2759"/>
<proteinExistence type="predicted"/>
<dbReference type="EMBL" id="OV170226">
    <property type="protein sequence ID" value="CAH0726358.1"/>
    <property type="molecule type" value="Genomic_DNA"/>
</dbReference>